<accession>A0AAV2DQW1</accession>
<feature type="transmembrane region" description="Helical" evidence="2">
    <location>
        <begin position="27"/>
        <end position="48"/>
    </location>
</feature>
<name>A0AAV2DQW1_9ROSI</name>
<feature type="compositionally biased region" description="Polar residues" evidence="1">
    <location>
        <begin position="194"/>
        <end position="204"/>
    </location>
</feature>
<feature type="region of interest" description="Disordered" evidence="1">
    <location>
        <begin position="185"/>
        <end position="207"/>
    </location>
</feature>
<protein>
    <submittedName>
        <fullName evidence="3">Uncharacterized protein</fullName>
    </submittedName>
</protein>
<evidence type="ECO:0000313" key="3">
    <source>
        <dbReference type="EMBL" id="CAL1375909.1"/>
    </source>
</evidence>
<keyword evidence="2" id="KW-1133">Transmembrane helix</keyword>
<feature type="transmembrane region" description="Helical" evidence="2">
    <location>
        <begin position="60"/>
        <end position="78"/>
    </location>
</feature>
<proteinExistence type="predicted"/>
<dbReference type="EMBL" id="OZ034816">
    <property type="protein sequence ID" value="CAL1375909.1"/>
    <property type="molecule type" value="Genomic_DNA"/>
</dbReference>
<evidence type="ECO:0000313" key="4">
    <source>
        <dbReference type="Proteomes" id="UP001497516"/>
    </source>
</evidence>
<dbReference type="AlphaFoldDB" id="A0AAV2DQW1"/>
<feature type="region of interest" description="Disordered" evidence="1">
    <location>
        <begin position="395"/>
        <end position="454"/>
    </location>
</feature>
<keyword evidence="2" id="KW-0472">Membrane</keyword>
<feature type="compositionally biased region" description="Pro residues" evidence="1">
    <location>
        <begin position="258"/>
        <end position="271"/>
    </location>
</feature>
<feature type="compositionally biased region" description="Gly residues" evidence="1">
    <location>
        <begin position="421"/>
        <end position="444"/>
    </location>
</feature>
<evidence type="ECO:0000256" key="2">
    <source>
        <dbReference type="SAM" id="Phobius"/>
    </source>
</evidence>
<feature type="compositionally biased region" description="Polar residues" evidence="1">
    <location>
        <begin position="349"/>
        <end position="359"/>
    </location>
</feature>
<dbReference type="Proteomes" id="UP001497516">
    <property type="component" value="Chromosome 3"/>
</dbReference>
<dbReference type="InterPro" id="IPR008480">
    <property type="entry name" value="DUF761_pln"/>
</dbReference>
<feature type="region of interest" description="Disordered" evidence="1">
    <location>
        <begin position="236"/>
        <end position="359"/>
    </location>
</feature>
<gene>
    <name evidence="3" type="ORF">LTRI10_LOCUS17678</name>
</gene>
<evidence type="ECO:0000256" key="1">
    <source>
        <dbReference type="SAM" id="MobiDB-lite"/>
    </source>
</evidence>
<feature type="compositionally biased region" description="Polar residues" evidence="1">
    <location>
        <begin position="274"/>
        <end position="285"/>
    </location>
</feature>
<feature type="compositionally biased region" description="Acidic residues" evidence="1">
    <location>
        <begin position="398"/>
        <end position="412"/>
    </location>
</feature>
<dbReference type="PANTHER" id="PTHR34059:SF1">
    <property type="entry name" value="EXPRESSED PROTEIN"/>
    <property type="match status" value="1"/>
</dbReference>
<organism evidence="3 4">
    <name type="scientific">Linum trigynum</name>
    <dbReference type="NCBI Taxonomy" id="586398"/>
    <lineage>
        <taxon>Eukaryota</taxon>
        <taxon>Viridiplantae</taxon>
        <taxon>Streptophyta</taxon>
        <taxon>Embryophyta</taxon>
        <taxon>Tracheophyta</taxon>
        <taxon>Spermatophyta</taxon>
        <taxon>Magnoliopsida</taxon>
        <taxon>eudicotyledons</taxon>
        <taxon>Gunneridae</taxon>
        <taxon>Pentapetalae</taxon>
        <taxon>rosids</taxon>
        <taxon>fabids</taxon>
        <taxon>Malpighiales</taxon>
        <taxon>Linaceae</taxon>
        <taxon>Linum</taxon>
    </lineage>
</organism>
<keyword evidence="2" id="KW-0812">Transmembrane</keyword>
<dbReference type="PANTHER" id="PTHR34059">
    <property type="entry name" value="EXPRESSED PROTEIN"/>
    <property type="match status" value="1"/>
</dbReference>
<keyword evidence="4" id="KW-1185">Reference proteome</keyword>
<sequence>MADYYTNYYYNNAAVKQQNQNRVYSHFFYKALIVSIFMFILPLLPSQAPEFLTHTLDTRGWEFLHLVFVGIAVSYGLFSRRRNDDDAAYCNADRKETATSNNNKFDVAQSYVSRFLPVSSVFDDDVIGGGDGAETATRVQTWSSRYLRNEPVVVVADDDEGEGEERSKLIRGEKPLLLPIRSLKSAESDGGSVARSSPAGNSKRFSGANKVVDRSEVDFGDESKASVVLPSPIPWRSRSGKFEFKKSSPDLTVAVASTPPPPPPPPPPAPPATVSRSTKRSNSPAAGSDSPIFSEVQAKSAEDFVRKRTVYRSPPPPPPPPPRPSAVTKSTSTRPASATADYGRDSPVKQLNRSFTNEMKTIRNEELHAAASNIIDQPNFLEFPAASENERVEKLVMEDEDSSETEYEEEENDKVASLAADGGGGGGESGNDDGGGGGGGGGGPPDVDKKADEFIAKFREQIRLQRIESIKRCSAASQVRKIRSFR</sequence>
<reference evidence="3 4" key="1">
    <citation type="submission" date="2024-04" db="EMBL/GenBank/DDBJ databases">
        <authorList>
            <person name="Fracassetti M."/>
        </authorList>
    </citation>
    <scope>NUCLEOTIDE SEQUENCE [LARGE SCALE GENOMIC DNA]</scope>
</reference>
<feature type="compositionally biased region" description="Polar residues" evidence="1">
    <location>
        <begin position="327"/>
        <end position="336"/>
    </location>
</feature>
<feature type="compositionally biased region" description="Pro residues" evidence="1">
    <location>
        <begin position="313"/>
        <end position="324"/>
    </location>
</feature>
<dbReference type="Pfam" id="PF05553">
    <property type="entry name" value="DUF761"/>
    <property type="match status" value="1"/>
</dbReference>